<dbReference type="RefSeq" id="WP_075326262.1">
    <property type="nucleotide sequence ID" value="NZ_FOOH01000001.1"/>
</dbReference>
<dbReference type="GO" id="GO:0016757">
    <property type="term" value="F:glycosyltransferase activity"/>
    <property type="evidence" value="ECO:0007669"/>
    <property type="project" value="InterPro"/>
</dbReference>
<dbReference type="PANTHER" id="PTHR12526:SF638">
    <property type="entry name" value="SPORE COAT PROTEIN SA"/>
    <property type="match status" value="1"/>
</dbReference>
<name>A0A1I2JZU2_9FLAO</name>
<sequence length="371" mass="43215">MNILHLSAVRNWGGGEKHIENLCLELAESNPEVNNFVLCKKGDLFEKSLQNNNLPYAAAPIITNFDFRYIIKLISLVKTKQINLIHIHDPTALAFAVFADKFTSLPPFIFSKKTSFPIRDRKRTLYKYNYPKIKKILCVSEKSKNIIGENINDSSKLVKIYHGFRLEREQFKSKREDLLAELNIPKEKTIIGNIANHIWPKDLETFLKVAHHLIYTENRTDLYFVQIGFYFRETPHLLKRLKELRLEDHVKCYGFKNNASRFFKIFDYFLLTSQVEGLPNVIYEAFYHKVPVIATNVGGIPEIVSHLENGFLADALDAEKLAEHILFLEKNRELIPRLTENAHRKLVENFTTKQMAKQTLQEYKNVLYGRS</sequence>
<dbReference type="AlphaFoldDB" id="A0A1I2JZU2"/>
<dbReference type="SUPFAM" id="SSF53756">
    <property type="entry name" value="UDP-Glycosyltransferase/glycogen phosphorylase"/>
    <property type="match status" value="1"/>
</dbReference>
<dbReference type="CDD" id="cd03801">
    <property type="entry name" value="GT4_PimA-like"/>
    <property type="match status" value="1"/>
</dbReference>
<evidence type="ECO:0000259" key="1">
    <source>
        <dbReference type="Pfam" id="PF00534"/>
    </source>
</evidence>
<evidence type="ECO:0000313" key="4">
    <source>
        <dbReference type="Proteomes" id="UP000199116"/>
    </source>
</evidence>
<dbReference type="InterPro" id="IPR028098">
    <property type="entry name" value="Glyco_trans_4-like_N"/>
</dbReference>
<organism evidence="3 4">
    <name type="scientific">Salegentibacter agarivorans</name>
    <dbReference type="NCBI Taxonomy" id="345907"/>
    <lineage>
        <taxon>Bacteria</taxon>
        <taxon>Pseudomonadati</taxon>
        <taxon>Bacteroidota</taxon>
        <taxon>Flavobacteriia</taxon>
        <taxon>Flavobacteriales</taxon>
        <taxon>Flavobacteriaceae</taxon>
        <taxon>Salegentibacter</taxon>
    </lineage>
</organism>
<feature type="domain" description="Glycosyl transferase family 1" evidence="1">
    <location>
        <begin position="175"/>
        <end position="343"/>
    </location>
</feature>
<feature type="domain" description="Glycosyltransferase subfamily 4-like N-terminal" evidence="2">
    <location>
        <begin position="12"/>
        <end position="168"/>
    </location>
</feature>
<dbReference type="Proteomes" id="UP000199116">
    <property type="component" value="Unassembled WGS sequence"/>
</dbReference>
<dbReference type="InterPro" id="IPR001296">
    <property type="entry name" value="Glyco_trans_1"/>
</dbReference>
<gene>
    <name evidence="3" type="ORF">SAMN04488033_101113</name>
</gene>
<keyword evidence="4" id="KW-1185">Reference proteome</keyword>
<protein>
    <submittedName>
        <fullName evidence="3">Glycosyltransferase involved in cell wall bisynthesis</fullName>
    </submittedName>
</protein>
<evidence type="ECO:0000313" key="3">
    <source>
        <dbReference type="EMBL" id="SFF58467.1"/>
    </source>
</evidence>
<proteinExistence type="predicted"/>
<dbReference type="Gene3D" id="3.40.50.2000">
    <property type="entry name" value="Glycogen Phosphorylase B"/>
    <property type="match status" value="2"/>
</dbReference>
<keyword evidence="3" id="KW-0808">Transferase</keyword>
<dbReference type="Pfam" id="PF00534">
    <property type="entry name" value="Glycos_transf_1"/>
    <property type="match status" value="1"/>
</dbReference>
<dbReference type="Pfam" id="PF13439">
    <property type="entry name" value="Glyco_transf_4"/>
    <property type="match status" value="1"/>
</dbReference>
<accession>A0A1I2JZU2</accession>
<reference evidence="4" key="1">
    <citation type="submission" date="2016-10" db="EMBL/GenBank/DDBJ databases">
        <authorList>
            <person name="Varghese N."/>
            <person name="Submissions S."/>
        </authorList>
    </citation>
    <scope>NUCLEOTIDE SEQUENCE [LARGE SCALE GENOMIC DNA]</scope>
    <source>
        <strain evidence="4">DSM 23515</strain>
    </source>
</reference>
<dbReference type="EMBL" id="FOOH01000001">
    <property type="protein sequence ID" value="SFF58467.1"/>
    <property type="molecule type" value="Genomic_DNA"/>
</dbReference>
<dbReference type="PANTHER" id="PTHR12526">
    <property type="entry name" value="GLYCOSYLTRANSFERASE"/>
    <property type="match status" value="1"/>
</dbReference>
<evidence type="ECO:0000259" key="2">
    <source>
        <dbReference type="Pfam" id="PF13439"/>
    </source>
</evidence>